<keyword evidence="8" id="KW-1185">Reference proteome</keyword>
<keyword evidence="3 7" id="KW-0489">Methyltransferase</keyword>
<dbReference type="AlphaFoldDB" id="A0A7Y9RV65"/>
<dbReference type="InterPro" id="IPR035996">
    <property type="entry name" value="4pyrrol_Methylase_sf"/>
</dbReference>
<gene>
    <name evidence="7" type="ORF">BJ989_000834</name>
</gene>
<keyword evidence="2" id="KW-0169">Cobalamin biosynthesis</keyword>
<evidence type="ECO:0000256" key="4">
    <source>
        <dbReference type="ARBA" id="ARBA00022679"/>
    </source>
</evidence>
<keyword evidence="4 7" id="KW-0808">Transferase</keyword>
<dbReference type="PANTHER" id="PTHR43467:SF1">
    <property type="entry name" value="PRECORRIN-6A SYNTHASE [DEACETYLATING]"/>
    <property type="match status" value="1"/>
</dbReference>
<dbReference type="InterPro" id="IPR014776">
    <property type="entry name" value="4pyrrole_Mease_sub2"/>
</dbReference>
<dbReference type="EMBL" id="JACCAC010000001">
    <property type="protein sequence ID" value="NYG54530.1"/>
    <property type="molecule type" value="Genomic_DNA"/>
</dbReference>
<dbReference type="EC" id="2.1.1.152" evidence="7"/>
<name>A0A7Y9RV65_9ACTN</name>
<evidence type="ECO:0000256" key="5">
    <source>
        <dbReference type="ARBA" id="ARBA00022691"/>
    </source>
</evidence>
<evidence type="ECO:0000313" key="8">
    <source>
        <dbReference type="Proteomes" id="UP000544110"/>
    </source>
</evidence>
<dbReference type="PIRSF" id="PIRSF036525">
    <property type="entry name" value="CobF"/>
    <property type="match status" value="1"/>
</dbReference>
<dbReference type="SUPFAM" id="SSF53790">
    <property type="entry name" value="Tetrapyrrole methylase"/>
    <property type="match status" value="1"/>
</dbReference>
<protein>
    <submittedName>
        <fullName evidence="7">Precorrin-6A synthase</fullName>
        <ecNumber evidence="7">2.1.1.152</ecNumber>
    </submittedName>
</protein>
<dbReference type="Gene3D" id="3.40.1010.10">
    <property type="entry name" value="Cobalt-precorrin-4 Transmethylase, Domain 1"/>
    <property type="match status" value="1"/>
</dbReference>
<dbReference type="InterPro" id="IPR012797">
    <property type="entry name" value="CobF"/>
</dbReference>
<dbReference type="GO" id="GO:0009236">
    <property type="term" value="P:cobalamin biosynthetic process"/>
    <property type="evidence" value="ECO:0007669"/>
    <property type="project" value="UniProtKB-KW"/>
</dbReference>
<dbReference type="GO" id="GO:0043819">
    <property type="term" value="F:precorrin-6A synthase (deacetylating) activity"/>
    <property type="evidence" value="ECO:0007669"/>
    <property type="project" value="UniProtKB-EC"/>
</dbReference>
<keyword evidence="5" id="KW-0949">S-adenosyl-L-methionine</keyword>
<evidence type="ECO:0000313" key="7">
    <source>
        <dbReference type="EMBL" id="NYG54530.1"/>
    </source>
</evidence>
<proteinExistence type="predicted"/>
<organism evidence="7 8">
    <name type="scientific">Nocardioides perillae</name>
    <dbReference type="NCBI Taxonomy" id="1119534"/>
    <lineage>
        <taxon>Bacteria</taxon>
        <taxon>Bacillati</taxon>
        <taxon>Actinomycetota</taxon>
        <taxon>Actinomycetes</taxon>
        <taxon>Propionibacteriales</taxon>
        <taxon>Nocardioidaceae</taxon>
        <taxon>Nocardioides</taxon>
    </lineage>
</organism>
<sequence length="263" mass="28111">MAERHVRVVGVGPGGADQVTLEALAALRACDYLVVADKPQRGGAPDPLVEARERLLDRHLGDARPPLVRVVDPPRDRTARGTATPADYERAVEAWHDARAAAYAEAIAAHAGDPGFLVWGDPAFYDSTIRVLERVAAQLPLRVTVVPGVSSVQLLAARHGLVLHDVGRPVHVTTGRAVLAAVDAGQTNLVVMLNRDLAPLADLRVADWQVWWGGNLGTASERLVAGRVGDVLDALDRARVACREETGWVMDAFVLRAPVPALS</sequence>
<dbReference type="InterPro" id="IPR000878">
    <property type="entry name" value="4pyrrol_Mease"/>
</dbReference>
<comment type="caution">
    <text evidence="7">The sequence shown here is derived from an EMBL/GenBank/DDBJ whole genome shotgun (WGS) entry which is preliminary data.</text>
</comment>
<evidence type="ECO:0000256" key="3">
    <source>
        <dbReference type="ARBA" id="ARBA00022603"/>
    </source>
</evidence>
<feature type="domain" description="Tetrapyrrole methylase" evidence="6">
    <location>
        <begin position="7"/>
        <end position="231"/>
    </location>
</feature>
<dbReference type="RefSeq" id="WP_179517135.1">
    <property type="nucleotide sequence ID" value="NZ_JACCAC010000001.1"/>
</dbReference>
<dbReference type="GO" id="GO:0032259">
    <property type="term" value="P:methylation"/>
    <property type="evidence" value="ECO:0007669"/>
    <property type="project" value="UniProtKB-KW"/>
</dbReference>
<comment type="pathway">
    <text evidence="1">Cofactor biosynthesis; adenosylcobalamin biosynthesis.</text>
</comment>
<dbReference type="CDD" id="cd11643">
    <property type="entry name" value="Precorrin-6A-synthase"/>
    <property type="match status" value="1"/>
</dbReference>
<evidence type="ECO:0000259" key="6">
    <source>
        <dbReference type="Pfam" id="PF00590"/>
    </source>
</evidence>
<reference evidence="7 8" key="1">
    <citation type="submission" date="2020-07" db="EMBL/GenBank/DDBJ databases">
        <title>Sequencing the genomes of 1000 actinobacteria strains.</title>
        <authorList>
            <person name="Klenk H.-P."/>
        </authorList>
    </citation>
    <scope>NUCLEOTIDE SEQUENCE [LARGE SCALE GENOMIC DNA]</scope>
    <source>
        <strain evidence="7 8">DSM 24552</strain>
    </source>
</reference>
<dbReference type="Gene3D" id="3.30.950.10">
    <property type="entry name" value="Methyltransferase, Cobalt-precorrin-4 Transmethylase, Domain 2"/>
    <property type="match status" value="1"/>
</dbReference>
<dbReference type="Proteomes" id="UP000544110">
    <property type="component" value="Unassembled WGS sequence"/>
</dbReference>
<dbReference type="PANTHER" id="PTHR43467">
    <property type="entry name" value="COBALT-PRECORRIN-2 C(20)-METHYLTRANSFERASE"/>
    <property type="match status" value="1"/>
</dbReference>
<evidence type="ECO:0000256" key="2">
    <source>
        <dbReference type="ARBA" id="ARBA00022573"/>
    </source>
</evidence>
<dbReference type="InterPro" id="IPR014777">
    <property type="entry name" value="4pyrrole_Mease_sub1"/>
</dbReference>
<accession>A0A7Y9RV65</accession>
<dbReference type="NCBIfam" id="TIGR02434">
    <property type="entry name" value="CobF"/>
    <property type="match status" value="1"/>
</dbReference>
<evidence type="ECO:0000256" key="1">
    <source>
        <dbReference type="ARBA" id="ARBA00004953"/>
    </source>
</evidence>
<dbReference type="Pfam" id="PF00590">
    <property type="entry name" value="TP_methylase"/>
    <property type="match status" value="1"/>
</dbReference>